<gene>
    <name evidence="7" type="ORF">BEMITA_LOCUS9487</name>
</gene>
<feature type="transmembrane region" description="Helical" evidence="5">
    <location>
        <begin position="425"/>
        <end position="446"/>
    </location>
</feature>
<reference evidence="7" key="1">
    <citation type="submission" date="2021-12" db="EMBL/GenBank/DDBJ databases">
        <authorList>
            <person name="King R."/>
        </authorList>
    </citation>
    <scope>NUCLEOTIDE SEQUENCE</scope>
</reference>
<evidence type="ECO:0000256" key="5">
    <source>
        <dbReference type="SAM" id="Phobius"/>
    </source>
</evidence>
<feature type="transmembrane region" description="Helical" evidence="5">
    <location>
        <begin position="173"/>
        <end position="191"/>
    </location>
</feature>
<feature type="transmembrane region" description="Helical" evidence="5">
    <location>
        <begin position="385"/>
        <end position="405"/>
    </location>
</feature>
<dbReference type="Pfam" id="PF01490">
    <property type="entry name" value="Aa_trans"/>
    <property type="match status" value="1"/>
</dbReference>
<feature type="domain" description="Amino acid transporter transmembrane" evidence="6">
    <location>
        <begin position="40"/>
        <end position="442"/>
    </location>
</feature>
<dbReference type="GO" id="GO:0015179">
    <property type="term" value="F:L-amino acid transmembrane transporter activity"/>
    <property type="evidence" value="ECO:0007669"/>
    <property type="project" value="TreeGrafter"/>
</dbReference>
<sequence length="450" mass="49854">MGFKEKSDSQAVLDVEVSGDSPDLDEHYEPHDYQPPGKSASYCEALFILVKASLGTGILCMPRAFYNAGYVLGAVGTIFAGVISVLSVHLIANTEHELCRRKRIPRMTYPETLEASFEMGPGNVKRYKGIARVVCTVALTMQAFGSDCVYAIFIAVNIKEICDHFFTPAPLKFYLLCLLGPFIVICWIRNLKYLAPGSTIGTACSICCIGAAYYYIFSQPITTEGRKTVGSLRDFALFFGAALFAQGDFGVVVPLKNRMTKPAQFGSVCGVVNVAMIPDVFLYVIIGVFGYLAYGDNTRDPITLNMPQTGFAGDLIRFLLAVSVFAMYPICNYVVIELLWDKNLKLKLQDVKHRSKWEYAFRTAVTCANILFCIAVPSLELVMSLVGSLMVPALSLWFPAIMYTLTFWDEYRGIKFAFFLLRSSILLLTGVFALVVSVSITVFEIYETVL</sequence>
<name>A0A9P0F3T7_BEMTA</name>
<dbReference type="Proteomes" id="UP001152759">
    <property type="component" value="Chromosome 5"/>
</dbReference>
<feature type="transmembrane region" description="Helical" evidence="5">
    <location>
        <begin position="198"/>
        <end position="216"/>
    </location>
</feature>
<feature type="transmembrane region" description="Helical" evidence="5">
    <location>
        <begin position="315"/>
        <end position="339"/>
    </location>
</feature>
<comment type="subcellular location">
    <subcellularLocation>
        <location evidence="1">Membrane</location>
        <topology evidence="1">Multi-pass membrane protein</topology>
    </subcellularLocation>
</comment>
<feature type="transmembrane region" description="Helical" evidence="5">
    <location>
        <begin position="129"/>
        <end position="153"/>
    </location>
</feature>
<keyword evidence="3 5" id="KW-1133">Transmembrane helix</keyword>
<dbReference type="AlphaFoldDB" id="A0A9P0F3T7"/>
<dbReference type="PANTHER" id="PTHR22950">
    <property type="entry name" value="AMINO ACID TRANSPORTER"/>
    <property type="match status" value="1"/>
</dbReference>
<feature type="transmembrane region" description="Helical" evidence="5">
    <location>
        <begin position="267"/>
        <end position="295"/>
    </location>
</feature>
<feature type="transmembrane region" description="Helical" evidence="5">
    <location>
        <begin position="236"/>
        <end position="255"/>
    </location>
</feature>
<dbReference type="KEGG" id="btab:109032397"/>
<protein>
    <recommendedName>
        <fullName evidence="6">Amino acid transporter transmembrane domain-containing protein</fullName>
    </recommendedName>
</protein>
<feature type="transmembrane region" description="Helical" evidence="5">
    <location>
        <begin position="359"/>
        <end position="379"/>
    </location>
</feature>
<dbReference type="InterPro" id="IPR013057">
    <property type="entry name" value="AA_transpt_TM"/>
</dbReference>
<proteinExistence type="predicted"/>
<accession>A0A9P0F3T7</accession>
<keyword evidence="2 5" id="KW-0812">Transmembrane</keyword>
<feature type="transmembrane region" description="Helical" evidence="5">
    <location>
        <begin position="71"/>
        <end position="92"/>
    </location>
</feature>
<dbReference type="PANTHER" id="PTHR22950:SF680">
    <property type="entry name" value="PROTON-COUPLED AMINO ACID TRANSPORTER 4-LIKE PROTEIN"/>
    <property type="match status" value="1"/>
</dbReference>
<dbReference type="EMBL" id="OU963866">
    <property type="protein sequence ID" value="CAH0390794.1"/>
    <property type="molecule type" value="Genomic_DNA"/>
</dbReference>
<evidence type="ECO:0000256" key="1">
    <source>
        <dbReference type="ARBA" id="ARBA00004141"/>
    </source>
</evidence>
<keyword evidence="4 5" id="KW-0472">Membrane</keyword>
<evidence type="ECO:0000313" key="8">
    <source>
        <dbReference type="Proteomes" id="UP001152759"/>
    </source>
</evidence>
<evidence type="ECO:0000256" key="2">
    <source>
        <dbReference type="ARBA" id="ARBA00022692"/>
    </source>
</evidence>
<dbReference type="GO" id="GO:0005774">
    <property type="term" value="C:vacuolar membrane"/>
    <property type="evidence" value="ECO:0007669"/>
    <property type="project" value="TreeGrafter"/>
</dbReference>
<evidence type="ECO:0000313" key="7">
    <source>
        <dbReference type="EMBL" id="CAH0390794.1"/>
    </source>
</evidence>
<organism evidence="7 8">
    <name type="scientific">Bemisia tabaci</name>
    <name type="common">Sweetpotato whitefly</name>
    <name type="synonym">Aleurodes tabaci</name>
    <dbReference type="NCBI Taxonomy" id="7038"/>
    <lineage>
        <taxon>Eukaryota</taxon>
        <taxon>Metazoa</taxon>
        <taxon>Ecdysozoa</taxon>
        <taxon>Arthropoda</taxon>
        <taxon>Hexapoda</taxon>
        <taxon>Insecta</taxon>
        <taxon>Pterygota</taxon>
        <taxon>Neoptera</taxon>
        <taxon>Paraneoptera</taxon>
        <taxon>Hemiptera</taxon>
        <taxon>Sternorrhyncha</taxon>
        <taxon>Aleyrodoidea</taxon>
        <taxon>Aleyrodidae</taxon>
        <taxon>Aleyrodinae</taxon>
        <taxon>Bemisia</taxon>
    </lineage>
</organism>
<evidence type="ECO:0000259" key="6">
    <source>
        <dbReference type="Pfam" id="PF01490"/>
    </source>
</evidence>
<keyword evidence="8" id="KW-1185">Reference proteome</keyword>
<evidence type="ECO:0000256" key="4">
    <source>
        <dbReference type="ARBA" id="ARBA00023136"/>
    </source>
</evidence>
<evidence type="ECO:0000256" key="3">
    <source>
        <dbReference type="ARBA" id="ARBA00022989"/>
    </source>
</evidence>
<dbReference type="OrthoDB" id="1684102at2759"/>